<comment type="caution">
    <text evidence="10">The sequence shown here is derived from an EMBL/GenBank/DDBJ whole genome shotgun (WGS) entry which is preliminary data.</text>
</comment>
<evidence type="ECO:0000256" key="9">
    <source>
        <dbReference type="HAMAP-Rule" id="MF_00024"/>
    </source>
</evidence>
<keyword evidence="7 9" id="KW-1133">Transmembrane helix</keyword>
<feature type="transmembrane region" description="Helical" evidence="9">
    <location>
        <begin position="52"/>
        <end position="70"/>
    </location>
</feature>
<evidence type="ECO:0000256" key="7">
    <source>
        <dbReference type="ARBA" id="ARBA00022989"/>
    </source>
</evidence>
<dbReference type="HAMAP" id="MF_00024">
    <property type="entry name" value="CobD_CbiB"/>
    <property type="match status" value="1"/>
</dbReference>
<evidence type="ECO:0000313" key="10">
    <source>
        <dbReference type="EMBL" id="MFD2682130.1"/>
    </source>
</evidence>
<dbReference type="InterPro" id="IPR004485">
    <property type="entry name" value="Cobalamin_biosynth_CobD/CbiB"/>
</dbReference>
<reference evidence="11" key="1">
    <citation type="journal article" date="2019" name="Int. J. Syst. Evol. Microbiol.">
        <title>The Global Catalogue of Microorganisms (GCM) 10K type strain sequencing project: providing services to taxonomists for standard genome sequencing and annotation.</title>
        <authorList>
            <consortium name="The Broad Institute Genomics Platform"/>
            <consortium name="The Broad Institute Genome Sequencing Center for Infectious Disease"/>
            <person name="Wu L."/>
            <person name="Ma J."/>
        </authorList>
    </citation>
    <scope>NUCLEOTIDE SEQUENCE [LARGE SCALE GENOMIC DNA]</scope>
    <source>
        <strain evidence="11">KCTC 3913</strain>
    </source>
</reference>
<gene>
    <name evidence="10" type="primary">cbiB</name>
    <name evidence="9" type="synonym">cobD</name>
    <name evidence="10" type="ORF">ACFSUL_15430</name>
</gene>
<comment type="function">
    <text evidence="9">Converts cobyric acid to cobinamide by the addition of aminopropanol on the F carboxylic group.</text>
</comment>
<evidence type="ECO:0000256" key="1">
    <source>
        <dbReference type="ARBA" id="ARBA00004651"/>
    </source>
</evidence>
<comment type="subcellular location">
    <subcellularLocation>
        <location evidence="1 9">Cell membrane</location>
        <topology evidence="1 9">Multi-pass membrane protein</topology>
    </subcellularLocation>
</comment>
<evidence type="ECO:0000256" key="4">
    <source>
        <dbReference type="ARBA" id="ARBA00022475"/>
    </source>
</evidence>
<evidence type="ECO:0000256" key="5">
    <source>
        <dbReference type="ARBA" id="ARBA00022573"/>
    </source>
</evidence>
<dbReference type="NCBIfam" id="TIGR00380">
    <property type="entry name" value="cobal_cbiB"/>
    <property type="match status" value="1"/>
</dbReference>
<keyword evidence="6 9" id="KW-0812">Transmembrane</keyword>
<name>A0ABW5RTW1_9BACI</name>
<dbReference type="Proteomes" id="UP001597506">
    <property type="component" value="Unassembled WGS sequence"/>
</dbReference>
<keyword evidence="5 9" id="KW-0169">Cobalamin biosynthesis</keyword>
<keyword evidence="8 9" id="KW-0472">Membrane</keyword>
<evidence type="ECO:0000256" key="6">
    <source>
        <dbReference type="ARBA" id="ARBA00022692"/>
    </source>
</evidence>
<sequence length="320" mass="35859">MISHLLSIILALFIDRIAGDPNHWPHPVRWIGRLISFLEVRWNRGKYRKWKGTLLSFTVLLTVFFLSLFITVASYSIHTVVGIIIESILIYTSISQRSLKEAALEVYEPLIANNMKLARKKLSYIVGRDTDNLEESEIVRGAVETVAENTSDGITAPLFWAFLGGAPLAMVYRAVNTCDSMVAYKNDRFLEFGWASAWIDDGFNWIPSRLTGIMMVVCSPPKFRTRKESFAILFRDAKKHPSPNSGWGEAAVAAVLGVQLGGLNYYGGEVSLRAVMGDSETSLRSHHITDSIRIMNRTVHVFTLLLIGGGILYELAKAWF</sequence>
<dbReference type="Pfam" id="PF03186">
    <property type="entry name" value="CobD_Cbib"/>
    <property type="match status" value="1"/>
</dbReference>
<dbReference type="PANTHER" id="PTHR34308">
    <property type="entry name" value="COBALAMIN BIOSYNTHESIS PROTEIN CBIB"/>
    <property type="match status" value="1"/>
</dbReference>
<comment type="similarity">
    <text evidence="3 9">Belongs to the CobD/CbiB family.</text>
</comment>
<proteinExistence type="inferred from homology"/>
<evidence type="ECO:0000256" key="2">
    <source>
        <dbReference type="ARBA" id="ARBA00004953"/>
    </source>
</evidence>
<evidence type="ECO:0000256" key="8">
    <source>
        <dbReference type="ARBA" id="ARBA00023136"/>
    </source>
</evidence>
<feature type="transmembrane region" description="Helical" evidence="9">
    <location>
        <begin position="294"/>
        <end position="313"/>
    </location>
</feature>
<evidence type="ECO:0000313" key="11">
    <source>
        <dbReference type="Proteomes" id="UP001597506"/>
    </source>
</evidence>
<accession>A0ABW5RTW1</accession>
<comment type="pathway">
    <text evidence="2 9">Cofactor biosynthesis; adenosylcobalamin biosynthesis.</text>
</comment>
<dbReference type="PANTHER" id="PTHR34308:SF1">
    <property type="entry name" value="COBALAMIN BIOSYNTHESIS PROTEIN CBIB"/>
    <property type="match status" value="1"/>
</dbReference>
<comment type="caution">
    <text evidence="9">Lacks conserved residue(s) required for the propagation of feature annotation.</text>
</comment>
<organism evidence="10 11">
    <name type="scientific">Bacillus seohaeanensis</name>
    <dbReference type="NCBI Taxonomy" id="284580"/>
    <lineage>
        <taxon>Bacteria</taxon>
        <taxon>Bacillati</taxon>
        <taxon>Bacillota</taxon>
        <taxon>Bacilli</taxon>
        <taxon>Bacillales</taxon>
        <taxon>Bacillaceae</taxon>
        <taxon>Bacillus</taxon>
    </lineage>
</organism>
<dbReference type="RefSeq" id="WP_377936842.1">
    <property type="nucleotide sequence ID" value="NZ_JBHUMF010000031.1"/>
</dbReference>
<keyword evidence="4 9" id="KW-1003">Cell membrane</keyword>
<dbReference type="EMBL" id="JBHUMF010000031">
    <property type="protein sequence ID" value="MFD2682130.1"/>
    <property type="molecule type" value="Genomic_DNA"/>
</dbReference>
<keyword evidence="11" id="KW-1185">Reference proteome</keyword>
<protein>
    <recommendedName>
        <fullName evidence="9">Cobalamin biosynthesis protein CobD</fullName>
    </recommendedName>
</protein>
<evidence type="ECO:0000256" key="3">
    <source>
        <dbReference type="ARBA" id="ARBA00006263"/>
    </source>
</evidence>